<dbReference type="PANTHER" id="PTHR43531:SF11">
    <property type="entry name" value="METHYL-ACCEPTING CHEMOTAXIS PROTEIN 3"/>
    <property type="match status" value="1"/>
</dbReference>
<dbReference type="InterPro" id="IPR035965">
    <property type="entry name" value="PAS-like_dom_sf"/>
</dbReference>
<dbReference type="PANTHER" id="PTHR43531">
    <property type="entry name" value="PROTEIN ICFG"/>
    <property type="match status" value="1"/>
</dbReference>
<dbReference type="NCBIfam" id="TIGR00229">
    <property type="entry name" value="sensory_box"/>
    <property type="match status" value="2"/>
</dbReference>
<evidence type="ECO:0000256" key="1">
    <source>
        <dbReference type="ARBA" id="ARBA00004370"/>
    </source>
</evidence>
<evidence type="ECO:0000313" key="11">
    <source>
        <dbReference type="Proteomes" id="UP000199495"/>
    </source>
</evidence>
<proteinExistence type="inferred from homology"/>
<comment type="similarity">
    <text evidence="3">Belongs to the methyl-accepting chemotaxis (MCP) protein family.</text>
</comment>
<dbReference type="GO" id="GO:0004888">
    <property type="term" value="F:transmembrane signaling receptor activity"/>
    <property type="evidence" value="ECO:0007669"/>
    <property type="project" value="InterPro"/>
</dbReference>
<evidence type="ECO:0000259" key="7">
    <source>
        <dbReference type="PROSITE" id="PS50112"/>
    </source>
</evidence>
<evidence type="ECO:0000313" key="10">
    <source>
        <dbReference type="EMBL" id="SDH06670.1"/>
    </source>
</evidence>
<dbReference type="InterPro" id="IPR001610">
    <property type="entry name" value="PAC"/>
</dbReference>
<dbReference type="EMBL" id="FNCS01000019">
    <property type="protein sequence ID" value="SDH06670.1"/>
    <property type="molecule type" value="Genomic_DNA"/>
</dbReference>
<feature type="domain" description="Methyl-accepting transducer" evidence="6">
    <location>
        <begin position="308"/>
        <end position="537"/>
    </location>
</feature>
<dbReference type="PROSITE" id="PS50113">
    <property type="entry name" value="PAC"/>
    <property type="match status" value="2"/>
</dbReference>
<dbReference type="OrthoDB" id="9814362at2"/>
<evidence type="ECO:0000259" key="6">
    <source>
        <dbReference type="PROSITE" id="PS50111"/>
    </source>
</evidence>
<feature type="domain" description="PAS" evidence="7">
    <location>
        <begin position="26"/>
        <end position="65"/>
    </location>
</feature>
<dbReference type="SMART" id="SM00283">
    <property type="entry name" value="MA"/>
    <property type="match status" value="1"/>
</dbReference>
<dbReference type="FunFam" id="1.10.287.950:FF:000001">
    <property type="entry name" value="Methyl-accepting chemotaxis sensory transducer"/>
    <property type="match status" value="1"/>
</dbReference>
<dbReference type="InterPro" id="IPR051310">
    <property type="entry name" value="MCP_chemotaxis"/>
</dbReference>
<dbReference type="InterPro" id="IPR004089">
    <property type="entry name" value="MCPsignal_dom"/>
</dbReference>
<feature type="compositionally biased region" description="Polar residues" evidence="5">
    <location>
        <begin position="332"/>
        <end position="341"/>
    </location>
</feature>
<dbReference type="AlphaFoldDB" id="A0A1G7ZEY7"/>
<dbReference type="GO" id="GO:0006935">
    <property type="term" value="P:chemotaxis"/>
    <property type="evidence" value="ECO:0007669"/>
    <property type="project" value="UniProtKB-KW"/>
</dbReference>
<dbReference type="Gene3D" id="1.10.287.950">
    <property type="entry name" value="Methyl-accepting chemotaxis protein"/>
    <property type="match status" value="1"/>
</dbReference>
<evidence type="ECO:0000259" key="8">
    <source>
        <dbReference type="PROSITE" id="PS50113"/>
    </source>
</evidence>
<dbReference type="PROSITE" id="PS50112">
    <property type="entry name" value="PAS"/>
    <property type="match status" value="1"/>
</dbReference>
<feature type="domain" description="HAMP" evidence="9">
    <location>
        <begin position="251"/>
        <end position="303"/>
    </location>
</feature>
<feature type="region of interest" description="Disordered" evidence="5">
    <location>
        <begin position="319"/>
        <end position="341"/>
    </location>
</feature>
<dbReference type="SMART" id="SM00086">
    <property type="entry name" value="PAC"/>
    <property type="match status" value="2"/>
</dbReference>
<evidence type="ECO:0000256" key="5">
    <source>
        <dbReference type="SAM" id="MobiDB-lite"/>
    </source>
</evidence>
<evidence type="ECO:0000256" key="2">
    <source>
        <dbReference type="ARBA" id="ARBA00022500"/>
    </source>
</evidence>
<dbReference type="PROSITE" id="PS50111">
    <property type="entry name" value="CHEMOTAXIS_TRANSDUC_2"/>
    <property type="match status" value="1"/>
</dbReference>
<dbReference type="STRING" id="440168.SAMN04487974_11935"/>
<dbReference type="PRINTS" id="PR00260">
    <property type="entry name" value="CHEMTRNSDUCR"/>
</dbReference>
<dbReference type="InterPro" id="IPR000700">
    <property type="entry name" value="PAS-assoc_C"/>
</dbReference>
<dbReference type="InterPro" id="IPR013656">
    <property type="entry name" value="PAS_4"/>
</dbReference>
<reference evidence="10 11" key="1">
    <citation type="submission" date="2016-10" db="EMBL/GenBank/DDBJ databases">
        <authorList>
            <person name="de Groot N.N."/>
        </authorList>
    </citation>
    <scope>NUCLEOTIDE SEQUENCE [LARGE SCALE GENOMIC DNA]</scope>
    <source>
        <strain evidence="10 11">CGMCC 1.10267</strain>
    </source>
</reference>
<dbReference type="GO" id="GO:0007165">
    <property type="term" value="P:signal transduction"/>
    <property type="evidence" value="ECO:0007669"/>
    <property type="project" value="UniProtKB-KW"/>
</dbReference>
<feature type="domain" description="PAC" evidence="8">
    <location>
        <begin position="207"/>
        <end position="259"/>
    </location>
</feature>
<protein>
    <submittedName>
        <fullName evidence="10">Methyl-accepting chemotaxis sensory transducer with Pas/Pac sensor</fullName>
    </submittedName>
</protein>
<dbReference type="Pfam" id="PF08448">
    <property type="entry name" value="PAS_4"/>
    <property type="match status" value="1"/>
</dbReference>
<sequence>MFTKFGRKTGDDAATKLDAINRSQAVIEFNLDGTIIDANDNFLSALGYGLEEIRGQHHRMFVEPDYGRSGDYAAFWQGLGQGLYQAGEFRRFAKGGREVWIQASYNPVLDKAGNPVKVIKFASDITEQKRRAADHVAQIAAIHRVQAVIEFTLDGTVLTANENFLSTVGYALAEIKGRHHGMFCDPILVKTADYANFWQRLRSGEFVAGEFERRGKGGAEIWIQASYNPVLDPTGKPIKIIKFATDITERKRAEAVIDLMSMSLERMAQGDLSGRIEQQFSGQYETLRSAYNKTLDTFSGIVSRLKDTSRTVKTATSELLTGANDLSERTTRQAATSEETSATMEQLAGAVIASANDARTAAENTGALSHSATEGGEVMAKASAAMQRISASSARISNIIGMIDDIAFQTNLLALNASVEAARAGEAGKGFAVVAIEVRRLAQSAADASAEIKTLIEASANEVNGGTRLVEQAADRLNAILNSAQKSSSLVAAIAKASAEQSSAIEEINVAVRQLDEMTQHNAALVEQTNAAVEQTESQAIELDGIVAVFKLAGTEAETQKDMRPRVRFASRGNTAIAQDWSEF</sequence>
<evidence type="ECO:0000256" key="3">
    <source>
        <dbReference type="ARBA" id="ARBA00029447"/>
    </source>
</evidence>
<name>A0A1G7ZEY7_9HYPH</name>
<dbReference type="SUPFAM" id="SSF55785">
    <property type="entry name" value="PYP-like sensor domain (PAS domain)"/>
    <property type="match status" value="2"/>
</dbReference>
<dbReference type="SUPFAM" id="SSF58104">
    <property type="entry name" value="Methyl-accepting chemotaxis protein (MCP) signaling domain"/>
    <property type="match status" value="1"/>
</dbReference>
<dbReference type="InterPro" id="IPR003660">
    <property type="entry name" value="HAMP_dom"/>
</dbReference>
<dbReference type="RefSeq" id="WP_090598784.1">
    <property type="nucleotide sequence ID" value="NZ_FNCS01000019.1"/>
</dbReference>
<evidence type="ECO:0000259" key="9">
    <source>
        <dbReference type="PROSITE" id="PS50885"/>
    </source>
</evidence>
<keyword evidence="4" id="KW-0807">Transducer</keyword>
<dbReference type="CDD" id="cd11386">
    <property type="entry name" value="MCP_signal"/>
    <property type="match status" value="1"/>
</dbReference>
<dbReference type="Gene3D" id="3.30.450.20">
    <property type="entry name" value="PAS domain"/>
    <property type="match status" value="2"/>
</dbReference>
<keyword evidence="2" id="KW-0145">Chemotaxis</keyword>
<dbReference type="PROSITE" id="PS50885">
    <property type="entry name" value="HAMP"/>
    <property type="match status" value="1"/>
</dbReference>
<keyword evidence="11" id="KW-1185">Reference proteome</keyword>
<gene>
    <name evidence="10" type="ORF">SAMN04487974_11935</name>
</gene>
<dbReference type="Pfam" id="PF08447">
    <property type="entry name" value="PAS_3"/>
    <property type="match status" value="1"/>
</dbReference>
<accession>A0A1G7ZEY7</accession>
<dbReference type="InterPro" id="IPR000014">
    <property type="entry name" value="PAS"/>
</dbReference>
<evidence type="ECO:0000256" key="4">
    <source>
        <dbReference type="PROSITE-ProRule" id="PRU00284"/>
    </source>
</evidence>
<comment type="subcellular location">
    <subcellularLocation>
        <location evidence="1">Membrane</location>
    </subcellularLocation>
</comment>
<feature type="domain" description="PAC" evidence="8">
    <location>
        <begin position="85"/>
        <end position="137"/>
    </location>
</feature>
<dbReference type="InterPro" id="IPR013655">
    <property type="entry name" value="PAS_fold_3"/>
</dbReference>
<dbReference type="GO" id="GO:0016020">
    <property type="term" value="C:membrane"/>
    <property type="evidence" value="ECO:0007669"/>
    <property type="project" value="UniProtKB-SubCell"/>
</dbReference>
<dbReference type="Pfam" id="PF00015">
    <property type="entry name" value="MCPsignal"/>
    <property type="match status" value="1"/>
</dbReference>
<dbReference type="Proteomes" id="UP000199495">
    <property type="component" value="Unassembled WGS sequence"/>
</dbReference>
<dbReference type="InterPro" id="IPR004090">
    <property type="entry name" value="Chemotax_Me-accpt_rcpt"/>
</dbReference>
<organism evidence="10 11">
    <name type="scientific">Pelagibacterium luteolum</name>
    <dbReference type="NCBI Taxonomy" id="440168"/>
    <lineage>
        <taxon>Bacteria</taxon>
        <taxon>Pseudomonadati</taxon>
        <taxon>Pseudomonadota</taxon>
        <taxon>Alphaproteobacteria</taxon>
        <taxon>Hyphomicrobiales</taxon>
        <taxon>Devosiaceae</taxon>
        <taxon>Pelagibacterium</taxon>
    </lineage>
</organism>
<dbReference type="CDD" id="cd00130">
    <property type="entry name" value="PAS"/>
    <property type="match status" value="2"/>
</dbReference>